<reference evidence="2" key="2">
    <citation type="submission" date="2021-05" db="UniProtKB">
        <authorList>
            <consortium name="EnsemblPlants"/>
        </authorList>
    </citation>
    <scope>IDENTIFICATION</scope>
    <source>
        <strain evidence="2">subsp. malaccensis</strain>
    </source>
</reference>
<reference evidence="1" key="1">
    <citation type="submission" date="2021-03" db="EMBL/GenBank/DDBJ databases">
        <authorList>
            <consortium name="Genoscope - CEA"/>
            <person name="William W."/>
        </authorList>
    </citation>
    <scope>NUCLEOTIDE SEQUENCE</scope>
    <source>
        <strain evidence="1">Doubled-haploid Pahang</strain>
    </source>
</reference>
<protein>
    <submittedName>
        <fullName evidence="1">(wild Malaysian banana) hypothetical protein</fullName>
    </submittedName>
</protein>
<dbReference type="Gramene" id="Ma04_t20890.1">
    <property type="protein sequence ID" value="Ma04_p20890.1"/>
    <property type="gene ID" value="Ma04_g20890"/>
</dbReference>
<keyword evidence="3" id="KW-1185">Reference proteome</keyword>
<accession>A0A804IS19</accession>
<dbReference type="Proteomes" id="UP000012960">
    <property type="component" value="Unplaced"/>
</dbReference>
<dbReference type="EnsemblPlants" id="Ma04_t20890.1">
    <property type="protein sequence ID" value="Ma04_p20890.1"/>
    <property type="gene ID" value="Ma04_g20890"/>
</dbReference>
<sequence>MERLDGGAVGPGGGVCPPFHRQQVYTLELSESKFTAFSSSAKHVISLYGSLSHSCKKREVS</sequence>
<dbReference type="InParanoid" id="A0A804IS19"/>
<dbReference type="AlphaFoldDB" id="A0A804IS19"/>
<dbReference type="EMBL" id="HG996469">
    <property type="protein sequence ID" value="CAG1842897.1"/>
    <property type="molecule type" value="Genomic_DNA"/>
</dbReference>
<evidence type="ECO:0000313" key="2">
    <source>
        <dbReference type="EnsemblPlants" id="Ma04_p20890.1"/>
    </source>
</evidence>
<organism evidence="2 3">
    <name type="scientific">Musa acuminata subsp. malaccensis</name>
    <name type="common">Wild banana</name>
    <name type="synonym">Musa malaccensis</name>
    <dbReference type="NCBI Taxonomy" id="214687"/>
    <lineage>
        <taxon>Eukaryota</taxon>
        <taxon>Viridiplantae</taxon>
        <taxon>Streptophyta</taxon>
        <taxon>Embryophyta</taxon>
        <taxon>Tracheophyta</taxon>
        <taxon>Spermatophyta</taxon>
        <taxon>Magnoliopsida</taxon>
        <taxon>Liliopsida</taxon>
        <taxon>Zingiberales</taxon>
        <taxon>Musaceae</taxon>
        <taxon>Musa</taxon>
    </lineage>
</organism>
<evidence type="ECO:0000313" key="3">
    <source>
        <dbReference type="Proteomes" id="UP000012960"/>
    </source>
</evidence>
<evidence type="ECO:0000313" key="1">
    <source>
        <dbReference type="EMBL" id="CAG1842897.1"/>
    </source>
</evidence>
<gene>
    <name evidence="1" type="ORF">GSMUA_126920.1</name>
</gene>
<name>A0A804IS19_MUSAM</name>
<proteinExistence type="predicted"/>